<reference evidence="4 6" key="1">
    <citation type="submission" date="2008-03" db="EMBL/GenBank/DDBJ databases">
        <title>Annotation of Ixodes scapularis.</title>
        <authorList>
            <consortium name="Ixodes scapularis Genome Project Consortium"/>
            <person name="Caler E."/>
            <person name="Hannick L.I."/>
            <person name="Bidwell S."/>
            <person name="Joardar V."/>
            <person name="Thiagarajan M."/>
            <person name="Amedeo P."/>
            <person name="Galinsky K.J."/>
            <person name="Schobel S."/>
            <person name="Inman J."/>
            <person name="Hostetler J."/>
            <person name="Miller J."/>
            <person name="Hammond M."/>
            <person name="Megy K."/>
            <person name="Lawson D."/>
            <person name="Kodira C."/>
            <person name="Sutton G."/>
            <person name="Meyer J."/>
            <person name="Hill C.A."/>
            <person name="Birren B."/>
            <person name="Nene V."/>
            <person name="Collins F."/>
            <person name="Alarcon-Chaidez F."/>
            <person name="Wikel S."/>
            <person name="Strausberg R."/>
        </authorList>
    </citation>
    <scope>NUCLEOTIDE SEQUENCE [LARGE SCALE GENOMIC DNA]</scope>
    <source>
        <strain evidence="6">Wikel</strain>
        <strain evidence="4">Wikel colony</strain>
    </source>
</reference>
<dbReference type="EMBL" id="ABJB010911281">
    <property type="status" value="NOT_ANNOTATED_CDS"/>
    <property type="molecule type" value="Genomic_DNA"/>
</dbReference>
<dbReference type="PROSITE" id="PS50158">
    <property type="entry name" value="ZF_CCHC"/>
    <property type="match status" value="1"/>
</dbReference>
<keyword evidence="1" id="KW-0862">Zinc</keyword>
<keyword evidence="6" id="KW-1185">Reference proteome</keyword>
<feature type="region of interest" description="Disordered" evidence="2">
    <location>
        <begin position="445"/>
        <end position="545"/>
    </location>
</feature>
<dbReference type="HOGENOM" id="CLU_499939_0_0_1"/>
<dbReference type="GO" id="GO:0003676">
    <property type="term" value="F:nucleic acid binding"/>
    <property type="evidence" value="ECO:0007669"/>
    <property type="project" value="InterPro"/>
</dbReference>
<evidence type="ECO:0000259" key="3">
    <source>
        <dbReference type="PROSITE" id="PS50158"/>
    </source>
</evidence>
<evidence type="ECO:0007829" key="7">
    <source>
        <dbReference type="PeptideAtlas" id="B7P5C7"/>
    </source>
</evidence>
<evidence type="ECO:0000313" key="6">
    <source>
        <dbReference type="Proteomes" id="UP000001555"/>
    </source>
</evidence>
<feature type="compositionally biased region" description="Polar residues" evidence="2">
    <location>
        <begin position="514"/>
        <end position="523"/>
    </location>
</feature>
<sequence>MLDSTAERIARAGATSATRYLVIPTAKLTHQTPTTVEKKKGTSPTATPTLTSARETNDKTLATNITTILFRPVEGGRFTKENMLSIAKDMTLTAKRKITQCRVNTRLSIAAVDTFDADAVEALLQTTTLADIKVKACKPAPQAQSVGLIKRLPPTVTTEELKKGLDSPSEIINIQRLGGGKVAMLHFDGPLPTHVTLWGVRKEVAIAEPRPFQCSNCGRLGHVSAACTLPDGCPTCTGRHPKGACDRKDTPKCPNCPYLHDAFDRRCPAYQREKNIVIRAANNGGDWAEARAVEKARREEQRRQQEIANLAAGTRAKGRHNGPLDLPYLPKRTPGGTSNPKLPANHPDTKETKKGPQSRTRAPELQAQRSSAAQTPKQHQQQAENQVVQQAPKYRRTYGPKKPVSAGNIQKAPVAVQASNVTSLPFHQAQSVESVARALSTVHPPLEARVRSEHLSQKPKQEWPESKNAQNSRSSGPKNKSCLSPESKDAHMNPKSPVGAEQEKKADAIAQAPPVTSTDTQTDLRPRKPPKVLKKRSKHGKRHKK</sequence>
<dbReference type="OrthoDB" id="6500095at2759"/>
<evidence type="ECO:0000256" key="2">
    <source>
        <dbReference type="SAM" id="MobiDB-lite"/>
    </source>
</evidence>
<dbReference type="EMBL" id="ABJB010915886">
    <property type="status" value="NOT_ANNOTATED_CDS"/>
    <property type="molecule type" value="Genomic_DNA"/>
</dbReference>
<dbReference type="VEuPathDB" id="VectorBase:ISCP_034483"/>
<dbReference type="VEuPathDB" id="VectorBase:ISCW001296"/>
<organism>
    <name type="scientific">Ixodes scapularis</name>
    <name type="common">Black-legged tick</name>
    <name type="synonym">Deer tick</name>
    <dbReference type="NCBI Taxonomy" id="6945"/>
    <lineage>
        <taxon>Eukaryota</taxon>
        <taxon>Metazoa</taxon>
        <taxon>Ecdysozoa</taxon>
        <taxon>Arthropoda</taxon>
        <taxon>Chelicerata</taxon>
        <taxon>Arachnida</taxon>
        <taxon>Acari</taxon>
        <taxon>Parasitiformes</taxon>
        <taxon>Ixodida</taxon>
        <taxon>Ixodoidea</taxon>
        <taxon>Ixodidae</taxon>
        <taxon>Ixodinae</taxon>
        <taxon>Ixodes</taxon>
    </lineage>
</organism>
<reference evidence="5" key="2">
    <citation type="submission" date="2020-05" db="UniProtKB">
        <authorList>
            <consortium name="EnsemblMetazoa"/>
        </authorList>
    </citation>
    <scope>IDENTIFICATION</scope>
    <source>
        <strain evidence="5">wikel</strain>
    </source>
</reference>
<feature type="compositionally biased region" description="Low complexity" evidence="2">
    <location>
        <begin position="378"/>
        <end position="391"/>
    </location>
</feature>
<keyword evidence="1" id="KW-0863">Zinc-finger</keyword>
<evidence type="ECO:0000256" key="1">
    <source>
        <dbReference type="PROSITE-ProRule" id="PRU00047"/>
    </source>
</evidence>
<evidence type="ECO:0000313" key="4">
    <source>
        <dbReference type="EMBL" id="EEC01800.1"/>
    </source>
</evidence>
<gene>
    <name evidence="5" type="primary">8024853</name>
    <name evidence="4" type="ORF">IscW_ISCW001296</name>
</gene>
<dbReference type="EMBL" id="DS640112">
    <property type="protein sequence ID" value="EEC01800.1"/>
    <property type="molecule type" value="Genomic_DNA"/>
</dbReference>
<name>B7P5C7_IXOSC</name>
<dbReference type="AlphaFoldDB" id="B7P5C7"/>
<feature type="domain" description="CCHC-type" evidence="3">
    <location>
        <begin position="214"/>
        <end position="227"/>
    </location>
</feature>
<keyword evidence="7" id="KW-1267">Proteomics identification</keyword>
<proteinExistence type="evidence at protein level"/>
<feature type="compositionally biased region" description="Basic residues" evidence="2">
    <location>
        <begin position="527"/>
        <end position="545"/>
    </location>
</feature>
<feature type="region of interest" description="Disordered" evidence="2">
    <location>
        <begin position="309"/>
        <end position="391"/>
    </location>
</feature>
<accession>B7P5C7</accession>
<dbReference type="PaxDb" id="6945-B7P5C7"/>
<feature type="compositionally biased region" description="Polar residues" evidence="2">
    <location>
        <begin position="467"/>
        <end position="484"/>
    </location>
</feature>
<protein>
    <recommendedName>
        <fullName evidence="3">CCHC-type domain-containing protein</fullName>
    </recommendedName>
</protein>
<dbReference type="InterPro" id="IPR001878">
    <property type="entry name" value="Znf_CCHC"/>
</dbReference>
<feature type="compositionally biased region" description="Polar residues" evidence="2">
    <location>
        <begin position="367"/>
        <end position="377"/>
    </location>
</feature>
<dbReference type="InParanoid" id="B7P5C7"/>
<evidence type="ECO:0000313" key="5">
    <source>
        <dbReference type="EnsemblMetazoa" id="ISCW001296-PA"/>
    </source>
</evidence>
<feature type="compositionally biased region" description="Basic and acidic residues" evidence="2">
    <location>
        <begin position="446"/>
        <end position="465"/>
    </location>
</feature>
<dbReference type="Proteomes" id="UP000001555">
    <property type="component" value="Unassembled WGS sequence"/>
</dbReference>
<keyword evidence="1" id="KW-0479">Metal-binding</keyword>
<dbReference type="EnsemblMetazoa" id="ISCW001296-RA">
    <property type="protein sequence ID" value="ISCW001296-PA"/>
    <property type="gene ID" value="ISCW001296"/>
</dbReference>
<dbReference type="KEGG" id="isc:8024853"/>
<dbReference type="GO" id="GO:0008270">
    <property type="term" value="F:zinc ion binding"/>
    <property type="evidence" value="ECO:0007669"/>
    <property type="project" value="UniProtKB-KW"/>
</dbReference>
<dbReference type="VEuPathDB" id="VectorBase:ISCI001296"/>